<dbReference type="InterPro" id="IPR001763">
    <property type="entry name" value="Rhodanese-like_dom"/>
</dbReference>
<dbReference type="PANTHER" id="PTHR47377">
    <property type="entry name" value="RHODANESE-LIKE DOMAIN-CONTAINING PROTEIN 4, CHLOROPLASTIC"/>
    <property type="match status" value="1"/>
</dbReference>
<name>A0A2T6BNG8_9RHOB</name>
<dbReference type="PROSITE" id="PS50206">
    <property type="entry name" value="RHODANESE_3"/>
    <property type="match status" value="1"/>
</dbReference>
<dbReference type="EMBL" id="QBKS01000001">
    <property type="protein sequence ID" value="PTX57592.1"/>
    <property type="molecule type" value="Genomic_DNA"/>
</dbReference>
<comment type="caution">
    <text evidence="3">The sequence shown here is derived from an EMBL/GenBank/DDBJ whole genome shotgun (WGS) entry which is preliminary data.</text>
</comment>
<dbReference type="SUPFAM" id="SSF52821">
    <property type="entry name" value="Rhodanese/Cell cycle control phosphatase"/>
    <property type="match status" value="1"/>
</dbReference>
<evidence type="ECO:0000313" key="4">
    <source>
        <dbReference type="Proteomes" id="UP000243978"/>
    </source>
</evidence>
<dbReference type="Gene3D" id="3.40.250.10">
    <property type="entry name" value="Rhodanese-like domain"/>
    <property type="match status" value="1"/>
</dbReference>
<dbReference type="OrthoDB" id="9815890at2"/>
<evidence type="ECO:0000313" key="3">
    <source>
        <dbReference type="EMBL" id="PTX57592.1"/>
    </source>
</evidence>
<sequence length="149" mass="16363">MSTDTGPAVQELLPAHTWDRLEKDPNAVLIDVRTKAEWSFVGKPDLSSLNRSVITIEWCEYPDMSVNPRFVEEVKEALDGSHPSAIFFICRSGARSMNAARAVSASSGDLPGTPDLFNVAEGFEGDLDSQERRGGLNGWKAQGLPWRQS</sequence>
<gene>
    <name evidence="3" type="ORF">C8N43_2262</name>
</gene>
<proteinExistence type="predicted"/>
<keyword evidence="4" id="KW-1185">Reference proteome</keyword>
<dbReference type="PANTHER" id="PTHR47377:SF1">
    <property type="entry name" value="RHODANESE-LIKE DOMAIN-CONTAINING PROTEIN 4, CHLOROPLASTIC"/>
    <property type="match status" value="1"/>
</dbReference>
<dbReference type="Pfam" id="PF00581">
    <property type="entry name" value="Rhodanese"/>
    <property type="match status" value="1"/>
</dbReference>
<dbReference type="RefSeq" id="WP_107845679.1">
    <property type="nucleotide sequence ID" value="NZ_QBKS01000001.1"/>
</dbReference>
<dbReference type="InterPro" id="IPR044240">
    <property type="entry name" value="STR4-like"/>
</dbReference>
<reference evidence="3 4" key="1">
    <citation type="submission" date="2018-04" db="EMBL/GenBank/DDBJ databases">
        <title>Genomic Encyclopedia of Archaeal and Bacterial Type Strains, Phase II (KMG-II): from individual species to whole genera.</title>
        <authorList>
            <person name="Goeker M."/>
        </authorList>
    </citation>
    <scope>NUCLEOTIDE SEQUENCE [LARGE SCALE GENOMIC DNA]</scope>
    <source>
        <strain evidence="3 4">DSM 100977</strain>
    </source>
</reference>
<dbReference type="InterPro" id="IPR036873">
    <property type="entry name" value="Rhodanese-like_dom_sf"/>
</dbReference>
<dbReference type="AlphaFoldDB" id="A0A2T6BNG8"/>
<evidence type="ECO:0000259" key="2">
    <source>
        <dbReference type="PROSITE" id="PS50206"/>
    </source>
</evidence>
<protein>
    <submittedName>
        <fullName evidence="3">Rhodanese-related sulfurtransferase</fullName>
    </submittedName>
</protein>
<feature type="region of interest" description="Disordered" evidence="1">
    <location>
        <begin position="128"/>
        <end position="149"/>
    </location>
</feature>
<keyword evidence="3" id="KW-0808">Transferase</keyword>
<dbReference type="Proteomes" id="UP000243978">
    <property type="component" value="Unassembled WGS sequence"/>
</dbReference>
<dbReference type="GO" id="GO:0016740">
    <property type="term" value="F:transferase activity"/>
    <property type="evidence" value="ECO:0007669"/>
    <property type="project" value="UniProtKB-KW"/>
</dbReference>
<feature type="domain" description="Rhodanese" evidence="2">
    <location>
        <begin position="23"/>
        <end position="131"/>
    </location>
</feature>
<accession>A0A2T6BNG8</accession>
<organism evidence="3 4">
    <name type="scientific">Litoreibacter ponti</name>
    <dbReference type="NCBI Taxonomy" id="1510457"/>
    <lineage>
        <taxon>Bacteria</taxon>
        <taxon>Pseudomonadati</taxon>
        <taxon>Pseudomonadota</taxon>
        <taxon>Alphaproteobacteria</taxon>
        <taxon>Rhodobacterales</taxon>
        <taxon>Roseobacteraceae</taxon>
        <taxon>Litoreibacter</taxon>
    </lineage>
</organism>
<evidence type="ECO:0000256" key="1">
    <source>
        <dbReference type="SAM" id="MobiDB-lite"/>
    </source>
</evidence>